<dbReference type="SUPFAM" id="SSF46785">
    <property type="entry name" value="Winged helix' DNA-binding domain"/>
    <property type="match status" value="1"/>
</dbReference>
<dbReference type="InterPro" id="IPR016461">
    <property type="entry name" value="COMT-like"/>
</dbReference>
<accession>A0AAD7F4K0</accession>
<keyword evidence="3" id="KW-0949">S-adenosyl-L-methionine</keyword>
<proteinExistence type="predicted"/>
<keyword evidence="7" id="KW-1185">Reference proteome</keyword>
<dbReference type="InterPro" id="IPR036390">
    <property type="entry name" value="WH_DNA-bd_sf"/>
</dbReference>
<keyword evidence="1" id="KW-0489">Methyltransferase</keyword>
<evidence type="ECO:0000313" key="6">
    <source>
        <dbReference type="EMBL" id="KAJ7366021.1"/>
    </source>
</evidence>
<evidence type="ECO:0000256" key="3">
    <source>
        <dbReference type="ARBA" id="ARBA00022691"/>
    </source>
</evidence>
<dbReference type="GO" id="GO:0032259">
    <property type="term" value="P:methylation"/>
    <property type="evidence" value="ECO:0007669"/>
    <property type="project" value="UniProtKB-KW"/>
</dbReference>
<organism evidence="6 7">
    <name type="scientific">Mycena albidolilacea</name>
    <dbReference type="NCBI Taxonomy" id="1033008"/>
    <lineage>
        <taxon>Eukaryota</taxon>
        <taxon>Fungi</taxon>
        <taxon>Dikarya</taxon>
        <taxon>Basidiomycota</taxon>
        <taxon>Agaricomycotina</taxon>
        <taxon>Agaricomycetes</taxon>
        <taxon>Agaricomycetidae</taxon>
        <taxon>Agaricales</taxon>
        <taxon>Marasmiineae</taxon>
        <taxon>Mycenaceae</taxon>
        <taxon>Mycena</taxon>
    </lineage>
</organism>
<dbReference type="InterPro" id="IPR012967">
    <property type="entry name" value="COMT_dimerisation"/>
</dbReference>
<dbReference type="Gene3D" id="3.40.50.150">
    <property type="entry name" value="Vaccinia Virus protein VP39"/>
    <property type="match status" value="1"/>
</dbReference>
<dbReference type="SUPFAM" id="SSF53335">
    <property type="entry name" value="S-adenosyl-L-methionine-dependent methyltransferases"/>
    <property type="match status" value="1"/>
</dbReference>
<feature type="domain" description="O-methyltransferase C-terminal" evidence="4">
    <location>
        <begin position="198"/>
        <end position="383"/>
    </location>
</feature>
<keyword evidence="2" id="KW-0808">Transferase</keyword>
<evidence type="ECO:0000256" key="2">
    <source>
        <dbReference type="ARBA" id="ARBA00022679"/>
    </source>
</evidence>
<dbReference type="GO" id="GO:0046983">
    <property type="term" value="F:protein dimerization activity"/>
    <property type="evidence" value="ECO:0007669"/>
    <property type="project" value="InterPro"/>
</dbReference>
<dbReference type="PANTHER" id="PTHR43712:SF2">
    <property type="entry name" value="O-METHYLTRANSFERASE CICE"/>
    <property type="match status" value="1"/>
</dbReference>
<feature type="domain" description="O-methyltransferase dimerisation" evidence="5">
    <location>
        <begin position="81"/>
        <end position="158"/>
    </location>
</feature>
<dbReference type="Gene3D" id="1.10.10.10">
    <property type="entry name" value="Winged helix-like DNA-binding domain superfamily/Winged helix DNA-binding domain"/>
    <property type="match status" value="1"/>
</dbReference>
<protein>
    <submittedName>
        <fullName evidence="6">O-methyltransferase</fullName>
    </submittedName>
</protein>
<name>A0AAD7F4K0_9AGAR</name>
<dbReference type="InterPro" id="IPR036388">
    <property type="entry name" value="WH-like_DNA-bd_sf"/>
</dbReference>
<dbReference type="EMBL" id="JARIHO010000002">
    <property type="protein sequence ID" value="KAJ7366021.1"/>
    <property type="molecule type" value="Genomic_DNA"/>
</dbReference>
<dbReference type="PROSITE" id="PS51683">
    <property type="entry name" value="SAM_OMT_II"/>
    <property type="match status" value="1"/>
</dbReference>
<evidence type="ECO:0000259" key="5">
    <source>
        <dbReference type="Pfam" id="PF08100"/>
    </source>
</evidence>
<dbReference type="Proteomes" id="UP001218218">
    <property type="component" value="Unassembled WGS sequence"/>
</dbReference>
<reference evidence="6" key="1">
    <citation type="submission" date="2023-03" db="EMBL/GenBank/DDBJ databases">
        <title>Massive genome expansion in bonnet fungi (Mycena s.s.) driven by repeated elements and novel gene families across ecological guilds.</title>
        <authorList>
            <consortium name="Lawrence Berkeley National Laboratory"/>
            <person name="Harder C.B."/>
            <person name="Miyauchi S."/>
            <person name="Viragh M."/>
            <person name="Kuo A."/>
            <person name="Thoen E."/>
            <person name="Andreopoulos B."/>
            <person name="Lu D."/>
            <person name="Skrede I."/>
            <person name="Drula E."/>
            <person name="Henrissat B."/>
            <person name="Morin E."/>
            <person name="Kohler A."/>
            <person name="Barry K."/>
            <person name="LaButti K."/>
            <person name="Morin E."/>
            <person name="Salamov A."/>
            <person name="Lipzen A."/>
            <person name="Mereny Z."/>
            <person name="Hegedus B."/>
            <person name="Baldrian P."/>
            <person name="Stursova M."/>
            <person name="Weitz H."/>
            <person name="Taylor A."/>
            <person name="Grigoriev I.V."/>
            <person name="Nagy L.G."/>
            <person name="Martin F."/>
            <person name="Kauserud H."/>
        </authorList>
    </citation>
    <scope>NUCLEOTIDE SEQUENCE</scope>
    <source>
        <strain evidence="6">CBHHK002</strain>
    </source>
</reference>
<dbReference type="Pfam" id="PF00891">
    <property type="entry name" value="Methyltransf_2"/>
    <property type="match status" value="1"/>
</dbReference>
<comment type="caution">
    <text evidence="6">The sequence shown here is derived from an EMBL/GenBank/DDBJ whole genome shotgun (WGS) entry which is preliminary data.</text>
</comment>
<evidence type="ECO:0000313" key="7">
    <source>
        <dbReference type="Proteomes" id="UP001218218"/>
    </source>
</evidence>
<gene>
    <name evidence="6" type="ORF">DFH08DRAFT_833385</name>
</gene>
<dbReference type="InterPro" id="IPR029063">
    <property type="entry name" value="SAM-dependent_MTases_sf"/>
</dbReference>
<dbReference type="InterPro" id="IPR001077">
    <property type="entry name" value="COMT_C"/>
</dbReference>
<sequence>MESISTLRLLANIINDAVSTMERVYTQTGVLLPSLDDPFNPDDPAESLRQDKEVFTAAKNIRAAAAQISATVCDPARVVLNTANAFHLSSCLRAASELNIVEILAEVGAKGTSAEDIAAQNHADPGLVARILRILATHHIFREVSPGLFANNRISSTLNKGKLPSEIFSNLDDRLTGSSGVAALVEHTSDICGKAGVYLADTISSATEKLPFNVALGTDDPLFKWMQRPENRHHVKRFATAMKGTAQAEPADLIFQGFDWSLLPNNGVIVDVGGGIGHLSLSVAKRYPHLRVVNQDLDSPIGLSRAYWKTHFHTHLDAEMVEFQVHDFLTPQPVKDAAVFLLRYILHDWPDSEAKTILAHLRASAQPTSRLVVIERVLPLVAREDPAAASNSKTKDIPGAARPIAALPLLPNWGAATAELYMSDMTMYVMLGGVERTLDGFYTLFAQAGWELIEVHHYTGSYLSQLVASPM</sequence>
<dbReference type="AlphaFoldDB" id="A0AAD7F4K0"/>
<evidence type="ECO:0000256" key="1">
    <source>
        <dbReference type="ARBA" id="ARBA00022603"/>
    </source>
</evidence>
<dbReference type="Pfam" id="PF08100">
    <property type="entry name" value="Dimerisation"/>
    <property type="match status" value="1"/>
</dbReference>
<dbReference type="PANTHER" id="PTHR43712">
    <property type="entry name" value="PUTATIVE (AFU_ORTHOLOGUE AFUA_4G14580)-RELATED"/>
    <property type="match status" value="1"/>
</dbReference>
<dbReference type="GO" id="GO:0008171">
    <property type="term" value="F:O-methyltransferase activity"/>
    <property type="evidence" value="ECO:0007669"/>
    <property type="project" value="InterPro"/>
</dbReference>
<evidence type="ECO:0000259" key="4">
    <source>
        <dbReference type="Pfam" id="PF00891"/>
    </source>
</evidence>